<keyword evidence="3 12" id="KW-0853">WD repeat</keyword>
<accession>A0A8C6SVF8</accession>
<dbReference type="PANTHER" id="PTHR12442:SF12">
    <property type="entry name" value="DYNEIN AXONEMAL INTERMEDIATE CHAIN 4"/>
    <property type="match status" value="1"/>
</dbReference>
<dbReference type="InterPro" id="IPR015943">
    <property type="entry name" value="WD40/YVTN_repeat-like_dom_sf"/>
</dbReference>
<dbReference type="GO" id="GO:0003341">
    <property type="term" value="P:cilium movement"/>
    <property type="evidence" value="ECO:0007669"/>
    <property type="project" value="TreeGrafter"/>
</dbReference>
<sequence>MKLKRVKSAKRTAVGKRETVTGPESILSALTPGLCIDFHPKESGVYLVGTWEGLIHKCSASNTQQFMDTYKKHFGAVVSVSWSPLCLDVFLSCSLDWSVQLWKRERFTPALRFTSAQKAVLDIRWSPRRATVFGLINEAQLEIWDLHHSTLDPLLVHAAPPSVSLTSLTGQVSVYLLSNVYSPQGAQVTAREGPLSTVGVKET</sequence>
<protein>
    <recommendedName>
        <fullName evidence="10">Dynein axonemal intermediate chain 4</fullName>
    </recommendedName>
    <alternativeName>
        <fullName evidence="11">WD repeat-containing protein 78</fullName>
    </alternativeName>
</protein>
<reference evidence="13" key="2">
    <citation type="submission" date="2025-09" db="UniProtKB">
        <authorList>
            <consortium name="Ensembl"/>
        </authorList>
    </citation>
    <scope>IDENTIFICATION</scope>
</reference>
<keyword evidence="6" id="KW-0969">Cilium</keyword>
<dbReference type="AlphaFoldDB" id="A0A8C6SVF8"/>
<dbReference type="PANTHER" id="PTHR12442">
    <property type="entry name" value="DYNEIN INTERMEDIATE CHAIN"/>
    <property type="match status" value="1"/>
</dbReference>
<dbReference type="SUPFAM" id="SSF50978">
    <property type="entry name" value="WD40 repeat-like"/>
    <property type="match status" value="1"/>
</dbReference>
<dbReference type="InterPro" id="IPR001680">
    <property type="entry name" value="WD40_rpt"/>
</dbReference>
<dbReference type="InterPro" id="IPR050687">
    <property type="entry name" value="Dynein_IC"/>
</dbReference>
<evidence type="ECO:0000256" key="8">
    <source>
        <dbReference type="ARBA" id="ARBA00023273"/>
    </source>
</evidence>
<dbReference type="GO" id="GO:0120293">
    <property type="term" value="C:dynein axonemal particle"/>
    <property type="evidence" value="ECO:0007669"/>
    <property type="project" value="UniProtKB-SubCell"/>
</dbReference>
<evidence type="ECO:0000256" key="4">
    <source>
        <dbReference type="ARBA" id="ARBA00022737"/>
    </source>
</evidence>
<dbReference type="Ensembl" id="ENSNMLT00000012434.1">
    <property type="protein sequence ID" value="ENSNMLP00000010986.1"/>
    <property type="gene ID" value="ENSNMLG00000007568.1"/>
</dbReference>
<keyword evidence="7" id="KW-0206">Cytoskeleton</keyword>
<evidence type="ECO:0000256" key="5">
    <source>
        <dbReference type="ARBA" id="ARBA00022846"/>
    </source>
</evidence>
<evidence type="ECO:0000256" key="3">
    <source>
        <dbReference type="ARBA" id="ARBA00022574"/>
    </source>
</evidence>
<dbReference type="PROSITE" id="PS50082">
    <property type="entry name" value="WD_REPEATS_2"/>
    <property type="match status" value="1"/>
</dbReference>
<organism evidence="13 14">
    <name type="scientific">Neogobius melanostomus</name>
    <name type="common">round goby</name>
    <dbReference type="NCBI Taxonomy" id="47308"/>
    <lineage>
        <taxon>Eukaryota</taxon>
        <taxon>Metazoa</taxon>
        <taxon>Chordata</taxon>
        <taxon>Craniata</taxon>
        <taxon>Vertebrata</taxon>
        <taxon>Euteleostomi</taxon>
        <taxon>Actinopterygii</taxon>
        <taxon>Neopterygii</taxon>
        <taxon>Teleostei</taxon>
        <taxon>Neoteleostei</taxon>
        <taxon>Acanthomorphata</taxon>
        <taxon>Gobiaria</taxon>
        <taxon>Gobiiformes</taxon>
        <taxon>Gobioidei</taxon>
        <taxon>Gobiidae</taxon>
        <taxon>Benthophilinae</taxon>
        <taxon>Neogobiini</taxon>
        <taxon>Neogobius</taxon>
    </lineage>
</organism>
<dbReference type="GO" id="GO:0045504">
    <property type="term" value="F:dynein heavy chain binding"/>
    <property type="evidence" value="ECO:0007669"/>
    <property type="project" value="TreeGrafter"/>
</dbReference>
<evidence type="ECO:0000256" key="11">
    <source>
        <dbReference type="ARBA" id="ARBA00041557"/>
    </source>
</evidence>
<keyword evidence="2" id="KW-0963">Cytoplasm</keyword>
<keyword evidence="8" id="KW-0966">Cell projection</keyword>
<name>A0A8C6SVF8_9GOBI</name>
<evidence type="ECO:0000256" key="12">
    <source>
        <dbReference type="PROSITE-ProRule" id="PRU00221"/>
    </source>
</evidence>
<dbReference type="InterPro" id="IPR036322">
    <property type="entry name" value="WD40_repeat_dom_sf"/>
</dbReference>
<dbReference type="GO" id="GO:0005858">
    <property type="term" value="C:axonemal dynein complex"/>
    <property type="evidence" value="ECO:0007669"/>
    <property type="project" value="TreeGrafter"/>
</dbReference>
<dbReference type="SMART" id="SM00320">
    <property type="entry name" value="WD40"/>
    <property type="match status" value="2"/>
</dbReference>
<evidence type="ECO:0000256" key="9">
    <source>
        <dbReference type="ARBA" id="ARBA00024190"/>
    </source>
</evidence>
<dbReference type="Gene3D" id="2.130.10.10">
    <property type="entry name" value="YVTN repeat-like/Quinoprotein amine dehydrogenase"/>
    <property type="match status" value="1"/>
</dbReference>
<proteinExistence type="predicted"/>
<evidence type="ECO:0000313" key="13">
    <source>
        <dbReference type="Ensembl" id="ENSNMLP00000010986.1"/>
    </source>
</evidence>
<keyword evidence="14" id="KW-1185">Reference proteome</keyword>
<feature type="repeat" description="WD" evidence="12">
    <location>
        <begin position="70"/>
        <end position="103"/>
    </location>
</feature>
<keyword evidence="4" id="KW-0677">Repeat</keyword>
<keyword evidence="5" id="KW-0282">Flagellum</keyword>
<evidence type="ECO:0000256" key="10">
    <source>
        <dbReference type="ARBA" id="ARBA00040002"/>
    </source>
</evidence>
<evidence type="ECO:0000313" key="14">
    <source>
        <dbReference type="Proteomes" id="UP000694523"/>
    </source>
</evidence>
<evidence type="ECO:0000256" key="6">
    <source>
        <dbReference type="ARBA" id="ARBA00023069"/>
    </source>
</evidence>
<evidence type="ECO:0000256" key="2">
    <source>
        <dbReference type="ARBA" id="ARBA00022490"/>
    </source>
</evidence>
<evidence type="ECO:0000256" key="1">
    <source>
        <dbReference type="ARBA" id="ARBA00004611"/>
    </source>
</evidence>
<reference evidence="13" key="1">
    <citation type="submission" date="2025-08" db="UniProtKB">
        <authorList>
            <consortium name="Ensembl"/>
        </authorList>
    </citation>
    <scope>IDENTIFICATION</scope>
</reference>
<dbReference type="Proteomes" id="UP000694523">
    <property type="component" value="Unplaced"/>
</dbReference>
<evidence type="ECO:0000256" key="7">
    <source>
        <dbReference type="ARBA" id="ARBA00023212"/>
    </source>
</evidence>
<comment type="subcellular location">
    <subcellularLocation>
        <location evidence="1">Cytoplasm</location>
        <location evidence="1">Cytoskeleton</location>
        <location evidence="1">Flagellum axoneme</location>
    </subcellularLocation>
    <subcellularLocation>
        <location evidence="9">Dynein axonemal particle</location>
    </subcellularLocation>
</comment>
<dbReference type="GO" id="GO:0045503">
    <property type="term" value="F:dynein light chain binding"/>
    <property type="evidence" value="ECO:0007669"/>
    <property type="project" value="TreeGrafter"/>
</dbReference>